<feature type="transmembrane region" description="Helical" evidence="1">
    <location>
        <begin position="6"/>
        <end position="25"/>
    </location>
</feature>
<feature type="transmembrane region" description="Helical" evidence="1">
    <location>
        <begin position="46"/>
        <end position="70"/>
    </location>
</feature>
<dbReference type="RefSeq" id="WP_047805369.1">
    <property type="nucleotide sequence ID" value="NZ_CP011805.1"/>
</dbReference>
<proteinExistence type="predicted"/>
<gene>
    <name evidence="2" type="ORF">AM2010_36</name>
</gene>
<evidence type="ECO:0000256" key="1">
    <source>
        <dbReference type="SAM" id="Phobius"/>
    </source>
</evidence>
<accession>A0A0G3X3N8</accession>
<protein>
    <submittedName>
        <fullName evidence="2">Uncharacterized protein</fullName>
    </submittedName>
</protein>
<dbReference type="EMBL" id="CP011805">
    <property type="protein sequence ID" value="AKM06130.1"/>
    <property type="molecule type" value="Genomic_DNA"/>
</dbReference>
<dbReference type="KEGG" id="amx:AM2010_36"/>
<keyword evidence="3" id="KW-1185">Reference proteome</keyword>
<name>A0A0G3X3N8_9SPHN</name>
<dbReference type="PATRIC" id="fig|543877.4.peg.38"/>
<dbReference type="AlphaFoldDB" id="A0A0G3X3N8"/>
<evidence type="ECO:0000313" key="2">
    <source>
        <dbReference type="EMBL" id="AKM06130.1"/>
    </source>
</evidence>
<organism evidence="2 3">
    <name type="scientific">Pelagerythrobacter marensis</name>
    <dbReference type="NCBI Taxonomy" id="543877"/>
    <lineage>
        <taxon>Bacteria</taxon>
        <taxon>Pseudomonadati</taxon>
        <taxon>Pseudomonadota</taxon>
        <taxon>Alphaproteobacteria</taxon>
        <taxon>Sphingomonadales</taxon>
        <taxon>Erythrobacteraceae</taxon>
        <taxon>Pelagerythrobacter</taxon>
    </lineage>
</organism>
<reference evidence="2 3" key="1">
    <citation type="submission" date="2015-06" db="EMBL/GenBank/DDBJ databases">
        <authorList>
            <person name="Kim K.M."/>
        </authorList>
    </citation>
    <scope>NUCLEOTIDE SEQUENCE [LARGE SCALE GENOMIC DNA]</scope>
    <source>
        <strain evidence="2 3">KCTC 22370</strain>
    </source>
</reference>
<evidence type="ECO:0000313" key="3">
    <source>
        <dbReference type="Proteomes" id="UP000037643"/>
    </source>
</evidence>
<keyword evidence="1" id="KW-0812">Transmembrane</keyword>
<keyword evidence="1" id="KW-1133">Transmembrane helix</keyword>
<sequence>MTIFEPFAFAAAVAAIVAAQFWWAVATVAGKHAGDAVRVNRKLHNAAVMTALALGLAAASVFVLPAVGLFY</sequence>
<dbReference type="Proteomes" id="UP000037643">
    <property type="component" value="Chromosome"/>
</dbReference>
<keyword evidence="1" id="KW-0472">Membrane</keyword>